<dbReference type="KEGG" id="blen:NCTC4824_02335"/>
<dbReference type="STRING" id="1348624.GCA_001591545_01386"/>
<protein>
    <submittedName>
        <fullName evidence="2">Uncharacterized protein</fullName>
    </submittedName>
</protein>
<keyword evidence="1" id="KW-0812">Transmembrane</keyword>
<keyword evidence="1" id="KW-0472">Membrane</keyword>
<evidence type="ECO:0000313" key="2">
    <source>
        <dbReference type="EMBL" id="SQI59357.1"/>
    </source>
</evidence>
<keyword evidence="3" id="KW-1185">Reference proteome</keyword>
<gene>
    <name evidence="2" type="ORF">NCTC4824_02335</name>
</gene>
<organism evidence="2 3">
    <name type="scientific">Lederbergia lenta</name>
    <name type="common">Bacillus lentus</name>
    <dbReference type="NCBI Taxonomy" id="1467"/>
    <lineage>
        <taxon>Bacteria</taxon>
        <taxon>Bacillati</taxon>
        <taxon>Bacillota</taxon>
        <taxon>Bacilli</taxon>
        <taxon>Bacillales</taxon>
        <taxon>Bacillaceae</taxon>
        <taxon>Lederbergia</taxon>
    </lineage>
</organism>
<reference evidence="2 3" key="1">
    <citation type="submission" date="2018-06" db="EMBL/GenBank/DDBJ databases">
        <authorList>
            <consortium name="Pathogen Informatics"/>
            <person name="Doyle S."/>
        </authorList>
    </citation>
    <scope>NUCLEOTIDE SEQUENCE [LARGE SCALE GENOMIC DNA]</scope>
    <source>
        <strain evidence="2 3">NCTC4824</strain>
    </source>
</reference>
<evidence type="ECO:0000313" key="3">
    <source>
        <dbReference type="Proteomes" id="UP000249134"/>
    </source>
</evidence>
<feature type="transmembrane region" description="Helical" evidence="1">
    <location>
        <begin position="33"/>
        <end position="49"/>
    </location>
</feature>
<evidence type="ECO:0000256" key="1">
    <source>
        <dbReference type="SAM" id="Phobius"/>
    </source>
</evidence>
<name>A0A2X4W423_LEDLE</name>
<dbReference type="EMBL" id="LS483476">
    <property type="protein sequence ID" value="SQI59357.1"/>
    <property type="molecule type" value="Genomic_DNA"/>
</dbReference>
<sequence>MKCLGFNLLFICLYCFPFVYFSMYQDFSNGSMIGYLLMVISTSIIAFFAKYTKNTIAIILGNIISMDISFYFLTKMQGNEPWAGYFKPLTPLHLLILVSCLNIIPQFITMLLAKKALLAGK</sequence>
<dbReference type="RefSeq" id="WP_066138797.1">
    <property type="nucleotide sequence ID" value="NZ_JARSRL010000004.1"/>
</dbReference>
<feature type="transmembrane region" description="Helical" evidence="1">
    <location>
        <begin position="94"/>
        <end position="113"/>
    </location>
</feature>
<accession>A0A2X4W423</accession>
<feature type="transmembrane region" description="Helical" evidence="1">
    <location>
        <begin position="56"/>
        <end position="74"/>
    </location>
</feature>
<keyword evidence="1" id="KW-1133">Transmembrane helix</keyword>
<dbReference type="AlphaFoldDB" id="A0A2X4W423"/>
<dbReference type="Proteomes" id="UP000249134">
    <property type="component" value="Chromosome 1"/>
</dbReference>
<proteinExistence type="predicted"/>